<dbReference type="InterPro" id="IPR000172">
    <property type="entry name" value="GMC_OxRdtase_N"/>
</dbReference>
<gene>
    <name evidence="9" type="ORF">CLAFUR5_08943</name>
</gene>
<reference evidence="9" key="2">
    <citation type="journal article" date="2022" name="Microb. Genom.">
        <title>A chromosome-scale genome assembly of the tomato pathogen Cladosporium fulvum reveals a compartmentalized genome architecture and the presence of a dispensable chromosome.</title>
        <authorList>
            <person name="Zaccaron A.Z."/>
            <person name="Chen L.H."/>
            <person name="Samaras A."/>
            <person name="Stergiopoulos I."/>
        </authorList>
    </citation>
    <scope>NUCLEOTIDE SEQUENCE</scope>
    <source>
        <strain evidence="9">Race5_Kim</strain>
    </source>
</reference>
<evidence type="ECO:0000259" key="8">
    <source>
        <dbReference type="PROSITE" id="PS00623"/>
    </source>
</evidence>
<feature type="region of interest" description="Disordered" evidence="7">
    <location>
        <begin position="117"/>
        <end position="145"/>
    </location>
</feature>
<dbReference type="GO" id="GO:0016614">
    <property type="term" value="F:oxidoreductase activity, acting on CH-OH group of donors"/>
    <property type="evidence" value="ECO:0007669"/>
    <property type="project" value="InterPro"/>
</dbReference>
<dbReference type="InterPro" id="IPR012132">
    <property type="entry name" value="GMC_OxRdtase"/>
</dbReference>
<evidence type="ECO:0000256" key="7">
    <source>
        <dbReference type="SAM" id="MobiDB-lite"/>
    </source>
</evidence>
<dbReference type="GeneID" id="71988821"/>
<feature type="region of interest" description="Disordered" evidence="7">
    <location>
        <begin position="33"/>
        <end position="75"/>
    </location>
</feature>
<evidence type="ECO:0000256" key="2">
    <source>
        <dbReference type="ARBA" id="ARBA00010790"/>
    </source>
</evidence>
<dbReference type="RefSeq" id="XP_047766024.1">
    <property type="nucleotide sequence ID" value="XM_047908091.1"/>
</dbReference>
<evidence type="ECO:0000256" key="3">
    <source>
        <dbReference type="ARBA" id="ARBA00022630"/>
    </source>
</evidence>
<evidence type="ECO:0000313" key="9">
    <source>
        <dbReference type="EMBL" id="UJO21658.1"/>
    </source>
</evidence>
<dbReference type="GO" id="GO:0050660">
    <property type="term" value="F:flavin adenine dinucleotide binding"/>
    <property type="evidence" value="ECO:0007669"/>
    <property type="project" value="InterPro"/>
</dbReference>
<dbReference type="OrthoDB" id="269227at2759"/>
<dbReference type="Gene3D" id="3.50.50.60">
    <property type="entry name" value="FAD/NAD(P)-binding domain"/>
    <property type="match status" value="1"/>
</dbReference>
<dbReference type="PROSITE" id="PS00623">
    <property type="entry name" value="GMC_OXRED_1"/>
    <property type="match status" value="1"/>
</dbReference>
<dbReference type="PANTHER" id="PTHR11552">
    <property type="entry name" value="GLUCOSE-METHANOL-CHOLINE GMC OXIDOREDUCTASE"/>
    <property type="match status" value="1"/>
</dbReference>
<dbReference type="Gene3D" id="4.10.450.10">
    <property type="entry name" value="Glucose Oxidase, domain 2"/>
    <property type="match status" value="1"/>
</dbReference>
<keyword evidence="3 6" id="KW-0285">Flavoprotein</keyword>
<evidence type="ECO:0000256" key="6">
    <source>
        <dbReference type="RuleBase" id="RU003968"/>
    </source>
</evidence>
<evidence type="ECO:0000256" key="1">
    <source>
        <dbReference type="ARBA" id="ARBA00001974"/>
    </source>
</evidence>
<evidence type="ECO:0000256" key="5">
    <source>
        <dbReference type="ARBA" id="ARBA00023002"/>
    </source>
</evidence>
<feature type="compositionally biased region" description="Polar residues" evidence="7">
    <location>
        <begin position="52"/>
        <end position="67"/>
    </location>
</feature>
<organism evidence="9 10">
    <name type="scientific">Passalora fulva</name>
    <name type="common">Tomato leaf mold</name>
    <name type="synonym">Cladosporium fulvum</name>
    <dbReference type="NCBI Taxonomy" id="5499"/>
    <lineage>
        <taxon>Eukaryota</taxon>
        <taxon>Fungi</taxon>
        <taxon>Dikarya</taxon>
        <taxon>Ascomycota</taxon>
        <taxon>Pezizomycotina</taxon>
        <taxon>Dothideomycetes</taxon>
        <taxon>Dothideomycetidae</taxon>
        <taxon>Mycosphaerellales</taxon>
        <taxon>Mycosphaerellaceae</taxon>
        <taxon>Fulvia</taxon>
    </lineage>
</organism>
<keyword evidence="4 6" id="KW-0274">FAD</keyword>
<dbReference type="InterPro" id="IPR036188">
    <property type="entry name" value="FAD/NAD-bd_sf"/>
</dbReference>
<accession>A0A9Q8PFR4</accession>
<evidence type="ECO:0000313" key="10">
    <source>
        <dbReference type="Proteomes" id="UP000756132"/>
    </source>
</evidence>
<feature type="domain" description="Glucose-methanol-choline oxidoreductase N-terminal" evidence="8">
    <location>
        <begin position="71"/>
        <end position="94"/>
    </location>
</feature>
<dbReference type="SUPFAM" id="SSF51905">
    <property type="entry name" value="FAD/NAD(P)-binding domain"/>
    <property type="match status" value="1"/>
</dbReference>
<proteinExistence type="inferred from homology"/>
<name>A0A9Q8PFR4_PASFU</name>
<sequence length="401" mass="44216">MSLSIAFLGGTDGLAVANKLSVDESVSVLVVDAGVNESPGGEDRGDSPDRWSYTSTPQENANGNTQELPAGKLVGGTSQINGNVYSRPESSQIDIWGDVNNADWSWNTLLEYYKSSETLSHPSSDQEEGGYTVNEDYHGLNGHDNVSFPAETNADFHKILEKTANNFSMPLNRDFNGGNARGFATYPAQFVIEGEREQVRWSAREAYYLPAQKRKNLELIDQPTCIRLAWKDPSGGDNKAITADGVEIASTEKEQTIKARKEVILSAGAYRSAPILEFSGVGDKKLLSNYSIDSIIDLPGVGENLQDQVQGTFFFNRSEKSSITFPDPVGDEITTNFLFHLTYEDVLQDGSPEFQDRVNGSLSDYADSIEKHINSTLSAVQIRKSLQNPTRQHLQHPRPRR</sequence>
<protein>
    <submittedName>
        <fullName evidence="9">GMC oxidoreductase family protein Mala s</fullName>
    </submittedName>
</protein>
<comment type="cofactor">
    <cofactor evidence="1">
        <name>FAD</name>
        <dbReference type="ChEBI" id="CHEBI:57692"/>
    </cofactor>
</comment>
<dbReference type="Gene3D" id="3.30.560.10">
    <property type="entry name" value="Glucose Oxidase, domain 3"/>
    <property type="match status" value="1"/>
</dbReference>
<keyword evidence="10" id="KW-1185">Reference proteome</keyword>
<dbReference type="KEGG" id="ffu:CLAFUR5_08943"/>
<comment type="similarity">
    <text evidence="2 6">Belongs to the GMC oxidoreductase family.</text>
</comment>
<dbReference type="AlphaFoldDB" id="A0A9Q8PFR4"/>
<dbReference type="PANTHER" id="PTHR11552:SF201">
    <property type="entry name" value="GLUCOSE-METHANOL-CHOLINE OXIDOREDUCTASE N-TERMINAL DOMAIN-CONTAINING PROTEIN"/>
    <property type="match status" value="1"/>
</dbReference>
<reference evidence="9" key="1">
    <citation type="submission" date="2021-12" db="EMBL/GenBank/DDBJ databases">
        <authorList>
            <person name="Zaccaron A."/>
            <person name="Stergiopoulos I."/>
        </authorList>
    </citation>
    <scope>NUCLEOTIDE SEQUENCE</scope>
    <source>
        <strain evidence="9">Race5_Kim</strain>
    </source>
</reference>
<keyword evidence="5" id="KW-0560">Oxidoreductase</keyword>
<dbReference type="Pfam" id="PF00732">
    <property type="entry name" value="GMC_oxred_N"/>
    <property type="match status" value="1"/>
</dbReference>
<dbReference type="InterPro" id="IPR027424">
    <property type="entry name" value="Glucose_Oxidase_domain_2"/>
</dbReference>
<dbReference type="EMBL" id="CP090171">
    <property type="protein sequence ID" value="UJO21658.1"/>
    <property type="molecule type" value="Genomic_DNA"/>
</dbReference>
<dbReference type="Proteomes" id="UP000756132">
    <property type="component" value="Chromosome 9"/>
</dbReference>
<evidence type="ECO:0000256" key="4">
    <source>
        <dbReference type="ARBA" id="ARBA00022827"/>
    </source>
</evidence>